<dbReference type="Proteomes" id="UP000006514">
    <property type="component" value="Unassembled WGS sequence"/>
</dbReference>
<reference evidence="2" key="1">
    <citation type="journal article" date="2012" name="Science">
        <title>The Paleozoic origin of enzymatic lignin decomposition reconstructed from 31 fungal genomes.</title>
        <authorList>
            <person name="Floudas D."/>
            <person name="Binder M."/>
            <person name="Riley R."/>
            <person name="Barry K."/>
            <person name="Blanchette R.A."/>
            <person name="Henrissat B."/>
            <person name="Martinez A.T."/>
            <person name="Otillar R."/>
            <person name="Spatafora J.W."/>
            <person name="Yadav J.S."/>
            <person name="Aerts A."/>
            <person name="Benoit I."/>
            <person name="Boyd A."/>
            <person name="Carlson A."/>
            <person name="Copeland A."/>
            <person name="Coutinho P.M."/>
            <person name="de Vries R.P."/>
            <person name="Ferreira P."/>
            <person name="Findley K."/>
            <person name="Foster B."/>
            <person name="Gaskell J."/>
            <person name="Glotzer D."/>
            <person name="Gorecki P."/>
            <person name="Heitman J."/>
            <person name="Hesse C."/>
            <person name="Hori C."/>
            <person name="Igarashi K."/>
            <person name="Jurgens J.A."/>
            <person name="Kallen N."/>
            <person name="Kersten P."/>
            <person name="Kohler A."/>
            <person name="Kuees U."/>
            <person name="Kumar T.K.A."/>
            <person name="Kuo A."/>
            <person name="LaButti K."/>
            <person name="Larrondo L.F."/>
            <person name="Lindquist E."/>
            <person name="Ling A."/>
            <person name="Lombard V."/>
            <person name="Lucas S."/>
            <person name="Lundell T."/>
            <person name="Martin R."/>
            <person name="McLaughlin D.J."/>
            <person name="Morgenstern I."/>
            <person name="Morin E."/>
            <person name="Murat C."/>
            <person name="Nagy L.G."/>
            <person name="Nolan M."/>
            <person name="Ohm R.A."/>
            <person name="Patyshakuliyeva A."/>
            <person name="Rokas A."/>
            <person name="Ruiz-Duenas F.J."/>
            <person name="Sabat G."/>
            <person name="Salamov A."/>
            <person name="Samejima M."/>
            <person name="Schmutz J."/>
            <person name="Slot J.C."/>
            <person name="St John F."/>
            <person name="Stenlid J."/>
            <person name="Sun H."/>
            <person name="Sun S."/>
            <person name="Syed K."/>
            <person name="Tsang A."/>
            <person name="Wiebenga A."/>
            <person name="Young D."/>
            <person name="Pisabarro A."/>
            <person name="Eastwood D.C."/>
            <person name="Martin F."/>
            <person name="Cullen D."/>
            <person name="Grigoriev I.V."/>
            <person name="Hibbett D.S."/>
        </authorList>
    </citation>
    <scope>NUCLEOTIDE SEQUENCE [LARGE SCALE GENOMIC DNA]</scope>
    <source>
        <strain evidence="2">TFB10046</strain>
    </source>
</reference>
<sequence>MTPDAGMGPTSRFSLESPLTETFVAELRRLTDDAAPSPNPANRILAQRIGVSDIAAATLGVMRRVAREIGIDEGAFAFTAPIGTALTDQVVLPERSIVFLQPRSDAPEWTVLLRV</sequence>
<dbReference type="AlphaFoldDB" id="J0WJ12"/>
<accession>J0WJ12</accession>
<organism evidence="1 2">
    <name type="scientific">Auricularia subglabra (strain TFB-10046 / SS5)</name>
    <name type="common">White-rot fungus</name>
    <name type="synonym">Auricularia delicata (strain TFB10046)</name>
    <dbReference type="NCBI Taxonomy" id="717982"/>
    <lineage>
        <taxon>Eukaryota</taxon>
        <taxon>Fungi</taxon>
        <taxon>Dikarya</taxon>
        <taxon>Basidiomycota</taxon>
        <taxon>Agaricomycotina</taxon>
        <taxon>Agaricomycetes</taxon>
        <taxon>Auriculariales</taxon>
        <taxon>Auriculariaceae</taxon>
        <taxon>Auricularia</taxon>
    </lineage>
</organism>
<dbReference type="InParanoid" id="J0WJ12"/>
<keyword evidence="2" id="KW-1185">Reference proteome</keyword>
<gene>
    <name evidence="1" type="ORF">AURDEDRAFT_189149</name>
</gene>
<protein>
    <submittedName>
        <fullName evidence="1">Uncharacterized protein</fullName>
    </submittedName>
</protein>
<dbReference type="EMBL" id="JH689137">
    <property type="protein sequence ID" value="EJD32278.1"/>
    <property type="molecule type" value="Genomic_DNA"/>
</dbReference>
<evidence type="ECO:0000313" key="2">
    <source>
        <dbReference type="Proteomes" id="UP000006514"/>
    </source>
</evidence>
<proteinExistence type="predicted"/>
<evidence type="ECO:0000313" key="1">
    <source>
        <dbReference type="EMBL" id="EJD32278.1"/>
    </source>
</evidence>
<name>J0WJ12_AURST</name>
<dbReference type="KEGG" id="adl:AURDEDRAFT_189149"/>